<proteinExistence type="predicted"/>
<gene>
    <name evidence="1" type="ORF">DR980_13580</name>
</gene>
<dbReference type="Proteomes" id="UP000253676">
    <property type="component" value="Unassembled WGS sequence"/>
</dbReference>
<dbReference type="AlphaFoldDB" id="A0A366AZX7"/>
<protein>
    <submittedName>
        <fullName evidence="1">Uncharacterized protein</fullName>
    </submittedName>
</protein>
<reference evidence="1 2" key="1">
    <citation type="submission" date="2018-07" db="EMBL/GenBank/DDBJ databases">
        <title>Complete genome sequence of Flavobacterium psychrolimnae LMG 22018.</title>
        <authorList>
            <person name="Kim D.-U."/>
        </authorList>
    </citation>
    <scope>NUCLEOTIDE SEQUENCE [LARGE SCALE GENOMIC DNA]</scope>
    <source>
        <strain evidence="1 2">LMG 22018</strain>
    </source>
</reference>
<sequence length="90" mass="11152">MDYIKSNPEISFEDFFRQSKLLLKFKSLRGHEYEIKKWNETQMIFERLTTNKIWKMDLKDVHRAFLELNTFKTSHFNLILTELNPLFWDY</sequence>
<evidence type="ECO:0000313" key="1">
    <source>
        <dbReference type="EMBL" id="RBN49467.1"/>
    </source>
</evidence>
<evidence type="ECO:0000313" key="2">
    <source>
        <dbReference type="Proteomes" id="UP000253676"/>
    </source>
</evidence>
<keyword evidence="2" id="KW-1185">Reference proteome</keyword>
<name>A0A366AZX7_9FLAO</name>
<accession>A0A366AZX7</accession>
<dbReference type="EMBL" id="QNUX01000013">
    <property type="protein sequence ID" value="RBN49467.1"/>
    <property type="molecule type" value="Genomic_DNA"/>
</dbReference>
<dbReference type="OrthoDB" id="1453012at2"/>
<dbReference type="RefSeq" id="WP_113637039.1">
    <property type="nucleotide sequence ID" value="NZ_QNUX01000013.1"/>
</dbReference>
<organism evidence="1 2">
    <name type="scientific">Flavobacterium psychrolimnae</name>
    <dbReference type="NCBI Taxonomy" id="249351"/>
    <lineage>
        <taxon>Bacteria</taxon>
        <taxon>Pseudomonadati</taxon>
        <taxon>Bacteroidota</taxon>
        <taxon>Flavobacteriia</taxon>
        <taxon>Flavobacteriales</taxon>
        <taxon>Flavobacteriaceae</taxon>
        <taxon>Flavobacterium</taxon>
    </lineage>
</organism>
<comment type="caution">
    <text evidence="1">The sequence shown here is derived from an EMBL/GenBank/DDBJ whole genome shotgun (WGS) entry which is preliminary data.</text>
</comment>